<dbReference type="Proteomes" id="UP000473681">
    <property type="component" value="Unassembled WGS sequence"/>
</dbReference>
<gene>
    <name evidence="6" type="primary">deoB</name>
    <name evidence="9" type="ORF">EXM65_10090</name>
    <name evidence="10" type="ORF">FDB51_16305</name>
</gene>
<dbReference type="HAMAP" id="MF_00740">
    <property type="entry name" value="Phosphopentomut"/>
    <property type="match status" value="1"/>
</dbReference>
<feature type="binding site" evidence="6">
    <location>
        <position position="13"/>
    </location>
    <ligand>
        <name>Mn(2+)</name>
        <dbReference type="ChEBI" id="CHEBI:29035"/>
        <label>1</label>
    </ligand>
</feature>
<dbReference type="Gene3D" id="3.40.720.10">
    <property type="entry name" value="Alkaline Phosphatase, subunit A"/>
    <property type="match status" value="1"/>
</dbReference>
<dbReference type="SUPFAM" id="SSF143856">
    <property type="entry name" value="DeoB insert domain-like"/>
    <property type="match status" value="1"/>
</dbReference>
<feature type="binding site" evidence="6">
    <location>
        <position position="288"/>
    </location>
    <ligand>
        <name>Mn(2+)</name>
        <dbReference type="ChEBI" id="CHEBI:29035"/>
        <label>2</label>
    </ligand>
</feature>
<comment type="cofactor">
    <cofactor evidence="6">
        <name>Mn(2+)</name>
        <dbReference type="ChEBI" id="CHEBI:29035"/>
    </cofactor>
    <text evidence="6">Binds 2 manganese ions.</text>
</comment>
<dbReference type="AlphaFoldDB" id="A0A0C2SKI7"/>
<keyword evidence="4 6" id="KW-0464">Manganese</keyword>
<dbReference type="GO" id="GO:0030145">
    <property type="term" value="F:manganese ion binding"/>
    <property type="evidence" value="ECO:0007669"/>
    <property type="project" value="UniProtKB-UniRule"/>
</dbReference>
<comment type="pathway">
    <text evidence="6">Carbohydrate degradation; 2-deoxy-D-ribose 1-phosphate degradation; D-glyceraldehyde 3-phosphate and acetaldehyde from 2-deoxy-alpha-D-ribose 1-phosphate: step 1/2.</text>
</comment>
<dbReference type="InterPro" id="IPR006124">
    <property type="entry name" value="Metalloenzyme"/>
</dbReference>
<comment type="similarity">
    <text evidence="1 6">Belongs to the phosphopentomutase family.</text>
</comment>
<dbReference type="EMBL" id="SGKU01000025">
    <property type="protein sequence ID" value="NFA42914.1"/>
    <property type="molecule type" value="Genomic_DNA"/>
</dbReference>
<feature type="binding site" evidence="6">
    <location>
        <position position="293"/>
    </location>
    <ligand>
        <name>Mn(2+)</name>
        <dbReference type="ChEBI" id="CHEBI:29035"/>
        <label>2</label>
    </ligand>
</feature>
<sequence length="396" mass="44225">MKKYNRIFTIVIDSLGIGGMPDSMEYGDKNVDTLGHIAESVEKFNIPNLEKLGIANLHPIKHVKEANKPLAHYMKMKEASVGKDTMTGHWEMMGLHITKPFQTFTDTGFPQELLDELTKRTGHNIVGNKSSSGTEILDELGEHQMETGDMIVYTSADSVLQICGHEETFGLDELYRCCEIARELTLKDEWKVGRVIARPYLGAKKGEFKRTSNRHDYALKPYGSTALNALKDNGFDVISVGKISDIFDGEGITESNKSKSSVHGMEQTLEIMDRDFKGLCFVNLVDFDALWGHRRNPVGYAEEIEKFDVNLGKVLEKLKEDDLLIITADHGNDPTYVGSDHTREFVPFIAYSPSMKENGLMDTVDSFATIGATIADNFELSMPENTIGKSVLEKLV</sequence>
<keyword evidence="3 6" id="KW-0479">Metal-binding</keyword>
<evidence type="ECO:0000256" key="4">
    <source>
        <dbReference type="ARBA" id="ARBA00023211"/>
    </source>
</evidence>
<evidence type="ECO:0000256" key="7">
    <source>
        <dbReference type="NCBIfam" id="TIGR01696"/>
    </source>
</evidence>
<comment type="function">
    <text evidence="6">Isomerase that catalyzes the conversion of deoxy-ribose 1-phosphate (dRib-1-P) and ribose 1-phosphate (Rib-1-P) to deoxy-ribose 5-phosphate (dRib-5-P) and ribose 5-phosphate (Rib-5-P), respectively.</text>
</comment>
<dbReference type="InterPro" id="IPR024052">
    <property type="entry name" value="Phosphopentomutase_DeoB_cap_sf"/>
</dbReference>
<dbReference type="FunFam" id="3.30.70.1250:FF:000001">
    <property type="entry name" value="Phosphopentomutase"/>
    <property type="match status" value="1"/>
</dbReference>
<keyword evidence="5 6" id="KW-0413">Isomerase</keyword>
<dbReference type="SMR" id="A0A0C2SKI7"/>
<dbReference type="PANTHER" id="PTHR21110">
    <property type="entry name" value="PHOSPHOPENTOMUTASE"/>
    <property type="match status" value="1"/>
</dbReference>
<evidence type="ECO:0000313" key="12">
    <source>
        <dbReference type="Proteomes" id="UP000473681"/>
    </source>
</evidence>
<protein>
    <recommendedName>
        <fullName evidence="6 7">Phosphopentomutase</fullName>
        <ecNumber evidence="6 7">5.4.2.7</ecNumber>
    </recommendedName>
    <alternativeName>
        <fullName evidence="6">Phosphodeoxyribomutase</fullName>
    </alternativeName>
</protein>
<evidence type="ECO:0000313" key="10">
    <source>
        <dbReference type="EMBL" id="NFN36637.1"/>
    </source>
</evidence>
<dbReference type="PANTHER" id="PTHR21110:SF0">
    <property type="entry name" value="PHOSPHOPENTOMUTASE"/>
    <property type="match status" value="1"/>
</dbReference>
<comment type="caution">
    <text evidence="9">The sequence shown here is derived from an EMBL/GenBank/DDBJ whole genome shotgun (WGS) entry which is preliminary data.</text>
</comment>
<dbReference type="CDD" id="cd16009">
    <property type="entry name" value="PPM"/>
    <property type="match status" value="1"/>
</dbReference>
<feature type="domain" description="Metalloenzyme" evidence="8">
    <location>
        <begin position="6"/>
        <end position="381"/>
    </location>
</feature>
<dbReference type="Pfam" id="PF01676">
    <property type="entry name" value="Metalloenzyme"/>
    <property type="match status" value="1"/>
</dbReference>
<dbReference type="PIRSF" id="PIRSF001491">
    <property type="entry name" value="Ppentomutase"/>
    <property type="match status" value="1"/>
</dbReference>
<comment type="catalytic activity">
    <reaction evidence="6">
        <text>2-deoxy-alpha-D-ribose 1-phosphate = 2-deoxy-D-ribose 5-phosphate</text>
        <dbReference type="Rhea" id="RHEA:27658"/>
        <dbReference type="ChEBI" id="CHEBI:57259"/>
        <dbReference type="ChEBI" id="CHEBI:62877"/>
        <dbReference type="EC" id="5.4.2.7"/>
    </reaction>
</comment>
<dbReference type="GO" id="GO:0009117">
    <property type="term" value="P:nucleotide metabolic process"/>
    <property type="evidence" value="ECO:0007669"/>
    <property type="project" value="UniProtKB-UniRule"/>
</dbReference>
<dbReference type="NCBIfam" id="NF003766">
    <property type="entry name" value="PRK05362.1"/>
    <property type="match status" value="1"/>
</dbReference>
<dbReference type="EMBL" id="SWVK01000027">
    <property type="protein sequence ID" value="NFN36637.1"/>
    <property type="molecule type" value="Genomic_DNA"/>
</dbReference>
<reference evidence="9 11" key="1">
    <citation type="submission" date="2019-02" db="EMBL/GenBank/DDBJ databases">
        <title>Genome sequencing of Clostridium botulinum clinical isolates.</title>
        <authorList>
            <person name="Brunt J."/>
            <person name="Van Vliet A.H.M."/>
            <person name="Stringer S.C."/>
            <person name="Grant K.A."/>
            <person name="Carter A.C."/>
            <person name="Peck M.W."/>
        </authorList>
    </citation>
    <scope>NUCLEOTIDE SEQUENCE [LARGE SCALE GENOMIC DNA]</scope>
    <source>
        <strain evidence="9 11">H113700579</strain>
    </source>
</reference>
<dbReference type="Gene3D" id="3.30.70.1250">
    <property type="entry name" value="Phosphopentomutase"/>
    <property type="match status" value="1"/>
</dbReference>
<dbReference type="GO" id="GO:0005829">
    <property type="term" value="C:cytosol"/>
    <property type="evidence" value="ECO:0007669"/>
    <property type="project" value="TreeGrafter"/>
</dbReference>
<name>A0A0C2SKI7_CLOBO</name>
<dbReference type="EC" id="5.4.2.7" evidence="6 7"/>
<comment type="catalytic activity">
    <reaction evidence="6">
        <text>alpha-D-ribose 1-phosphate = D-ribose 5-phosphate</text>
        <dbReference type="Rhea" id="RHEA:18793"/>
        <dbReference type="ChEBI" id="CHEBI:57720"/>
        <dbReference type="ChEBI" id="CHEBI:78346"/>
        <dbReference type="EC" id="5.4.2.7"/>
    </reaction>
</comment>
<feature type="binding site" evidence="6">
    <location>
        <position position="341"/>
    </location>
    <ligand>
        <name>Mn(2+)</name>
        <dbReference type="ChEBI" id="CHEBI:29035"/>
        <label>2</label>
    </ligand>
</feature>
<dbReference type="RefSeq" id="WP_012450068.1">
    <property type="nucleotide sequence ID" value="NZ_CP010520.1"/>
</dbReference>
<evidence type="ECO:0000313" key="9">
    <source>
        <dbReference type="EMBL" id="NFA42914.1"/>
    </source>
</evidence>
<dbReference type="NCBIfam" id="TIGR01696">
    <property type="entry name" value="deoB"/>
    <property type="match status" value="1"/>
</dbReference>
<keyword evidence="2 6" id="KW-0963">Cytoplasm</keyword>
<dbReference type="UniPathway" id="UPA00087">
    <property type="reaction ID" value="UER00173"/>
</dbReference>
<evidence type="ECO:0000256" key="2">
    <source>
        <dbReference type="ARBA" id="ARBA00022490"/>
    </source>
</evidence>
<dbReference type="GO" id="GO:0043094">
    <property type="term" value="P:metabolic compound salvage"/>
    <property type="evidence" value="ECO:0007669"/>
    <property type="project" value="UniProtKB-UniRule"/>
</dbReference>
<accession>A0A0C2SKI7</accession>
<organism evidence="9 11">
    <name type="scientific">Clostridium botulinum</name>
    <dbReference type="NCBI Taxonomy" id="1491"/>
    <lineage>
        <taxon>Bacteria</taxon>
        <taxon>Bacillati</taxon>
        <taxon>Bacillota</taxon>
        <taxon>Clostridia</taxon>
        <taxon>Eubacteriales</taxon>
        <taxon>Clostridiaceae</taxon>
        <taxon>Clostridium</taxon>
    </lineage>
</organism>
<evidence type="ECO:0000313" key="11">
    <source>
        <dbReference type="Proteomes" id="UP000472355"/>
    </source>
</evidence>
<dbReference type="SUPFAM" id="SSF53649">
    <property type="entry name" value="Alkaline phosphatase-like"/>
    <property type="match status" value="1"/>
</dbReference>
<dbReference type="Proteomes" id="UP000472355">
    <property type="component" value="Unassembled WGS sequence"/>
</dbReference>
<comment type="subcellular location">
    <subcellularLocation>
        <location evidence="6">Cytoplasm</location>
    </subcellularLocation>
</comment>
<reference evidence="10 12" key="2">
    <citation type="submission" date="2019-04" db="EMBL/GenBank/DDBJ databases">
        <title>Genome sequencing of Clostridium botulinum Groups I-IV and Clostridium butyricum.</title>
        <authorList>
            <person name="Brunt J."/>
            <person name="Van Vliet A.H.M."/>
            <person name="Stringer S.C."/>
            <person name="Carter A.T."/>
            <person name="Peck M.W."/>
        </authorList>
    </citation>
    <scope>NUCLEOTIDE SEQUENCE [LARGE SCALE GENOMIC DNA]</scope>
    <source>
        <strain evidence="10 12">CB-K-33E</strain>
    </source>
</reference>
<feature type="binding site" evidence="6">
    <location>
        <position position="330"/>
    </location>
    <ligand>
        <name>Mn(2+)</name>
        <dbReference type="ChEBI" id="CHEBI:29035"/>
        <label>1</label>
    </ligand>
</feature>
<proteinExistence type="inferred from homology"/>
<evidence type="ECO:0000256" key="6">
    <source>
        <dbReference type="HAMAP-Rule" id="MF_00740"/>
    </source>
</evidence>
<evidence type="ECO:0000256" key="1">
    <source>
        <dbReference type="ARBA" id="ARBA00010373"/>
    </source>
</evidence>
<evidence type="ECO:0000259" key="8">
    <source>
        <dbReference type="Pfam" id="PF01676"/>
    </source>
</evidence>
<dbReference type="InterPro" id="IPR010045">
    <property type="entry name" value="DeoB"/>
</dbReference>
<evidence type="ECO:0000256" key="3">
    <source>
        <dbReference type="ARBA" id="ARBA00022723"/>
    </source>
</evidence>
<evidence type="ECO:0000256" key="5">
    <source>
        <dbReference type="ARBA" id="ARBA00023235"/>
    </source>
</evidence>
<dbReference type="GO" id="GO:0000287">
    <property type="term" value="F:magnesium ion binding"/>
    <property type="evidence" value="ECO:0007669"/>
    <property type="project" value="UniProtKB-UniRule"/>
</dbReference>
<dbReference type="InterPro" id="IPR017850">
    <property type="entry name" value="Alkaline_phosphatase_core_sf"/>
</dbReference>
<dbReference type="GO" id="GO:0008973">
    <property type="term" value="F:phosphopentomutase activity"/>
    <property type="evidence" value="ECO:0007669"/>
    <property type="project" value="UniProtKB-UniRule"/>
</dbReference>
<dbReference type="GO" id="GO:0006018">
    <property type="term" value="P:2-deoxyribose 1-phosphate catabolic process"/>
    <property type="evidence" value="ECO:0007669"/>
    <property type="project" value="UniProtKB-UniRule"/>
</dbReference>
<dbReference type="OrthoDB" id="9769930at2"/>
<feature type="binding site" evidence="6">
    <location>
        <position position="329"/>
    </location>
    <ligand>
        <name>Mn(2+)</name>
        <dbReference type="ChEBI" id="CHEBI:29035"/>
        <label>1</label>
    </ligand>
</feature>
<dbReference type="GO" id="GO:0006015">
    <property type="term" value="P:5-phosphoribose 1-diphosphate biosynthetic process"/>
    <property type="evidence" value="ECO:0007669"/>
    <property type="project" value="UniProtKB-UniPathway"/>
</dbReference>